<dbReference type="GO" id="GO:0012505">
    <property type="term" value="C:endomembrane system"/>
    <property type="evidence" value="ECO:0007669"/>
    <property type="project" value="UniProtKB-SubCell"/>
</dbReference>
<evidence type="ECO:0000256" key="4">
    <source>
        <dbReference type="ARBA" id="ARBA00022927"/>
    </source>
</evidence>
<evidence type="ECO:0000256" key="7">
    <source>
        <dbReference type="SAM" id="MobiDB-lite"/>
    </source>
</evidence>
<dbReference type="Proteomes" id="UP000189911">
    <property type="component" value="Chromosome E"/>
</dbReference>
<evidence type="ECO:0000256" key="5">
    <source>
        <dbReference type="ARBA" id="ARBA00023136"/>
    </source>
</evidence>
<dbReference type="AlphaFoldDB" id="A0A1G4K0I6"/>
<feature type="compositionally biased region" description="Basic and acidic residues" evidence="7">
    <location>
        <begin position="651"/>
        <end position="660"/>
    </location>
</feature>
<comment type="function">
    <text evidence="6">Adaptins are components of the adaptor complexes which link clathrin to receptors in coated vesicles. Clathrin-associated protein complexes are believed to interact with the cytoplasmic tails of membrane proteins, leading to their selection and concentration.</text>
</comment>
<keyword evidence="5 6" id="KW-0472">Membrane</keyword>
<evidence type="ECO:0000256" key="6">
    <source>
        <dbReference type="PIRNR" id="PIRNR002291"/>
    </source>
</evidence>
<comment type="subcellular location">
    <subcellularLocation>
        <location evidence="1">Endomembrane system</location>
    </subcellularLocation>
</comment>
<dbReference type="GO" id="GO:0006886">
    <property type="term" value="P:intracellular protein transport"/>
    <property type="evidence" value="ECO:0007669"/>
    <property type="project" value="InterPro"/>
</dbReference>
<gene>
    <name evidence="9" type="ORF">LANO_0E14972G</name>
</gene>
<dbReference type="GO" id="GO:0030276">
    <property type="term" value="F:clathrin binding"/>
    <property type="evidence" value="ECO:0007669"/>
    <property type="project" value="InterPro"/>
</dbReference>
<evidence type="ECO:0000259" key="8">
    <source>
        <dbReference type="Pfam" id="PF01602"/>
    </source>
</evidence>
<comment type="similarity">
    <text evidence="2 6">Belongs to the adaptor complexes large subunit family.</text>
</comment>
<dbReference type="PIRSF" id="PIRSF002291">
    <property type="entry name" value="AP_complex_beta"/>
    <property type="match status" value="1"/>
</dbReference>
<protein>
    <recommendedName>
        <fullName evidence="6">AP complex subunit beta</fullName>
    </recommendedName>
</protein>
<dbReference type="SUPFAM" id="SSF48371">
    <property type="entry name" value="ARM repeat"/>
    <property type="match status" value="1"/>
</dbReference>
<dbReference type="InterPro" id="IPR011989">
    <property type="entry name" value="ARM-like"/>
</dbReference>
<dbReference type="GO" id="GO:0030117">
    <property type="term" value="C:membrane coat"/>
    <property type="evidence" value="ECO:0007669"/>
    <property type="project" value="InterPro"/>
</dbReference>
<dbReference type="InterPro" id="IPR016024">
    <property type="entry name" value="ARM-type_fold"/>
</dbReference>
<sequence>MSDQRIFSKYKAHEIRSELQQGNSKKHRASAIKRKNALKKIVVNLSMGFSSEMALLFPEILQYWHIDDDMEVKRICHHFLVAMAPTKSANFQEALRLVTEDFNSGNEPLRVLALRTLSSVPISTYFDECRKSVYMVLNKGSESEQLKKTALYAARKLTQMEDKQSGAIINFLHQIMENQKEKPGIRANALYVLYEIQETTKTLQTLTLDFDTCMDMLELLPALNEWDNSRLLDSLTGNYIPQNHSDAHYMIEKTIPQLQHANTSVVLNAFKFVIYLTNYVDFLMESLVKQLSASIISLLNKPPELEFLVLRNIILLLIGREKPILSVDVSYFFVEFNDPIYIKDTKLEILYLLAKEDNLSQILQELKEYATDIDIQMSRKAIRAVGNLAVKLERCVDECMNLLLELLDFEVEYIVQEIVSVFKNVLRRYPEKYEICLFKLIHFTDSVQEPESRGSMIWIITQYSDHLRNYLELFQSFTDNFLNEALEVQFSILSSVIKLFTRNPTPATEKLCIDILKCSTEKSDCPDLRDRAFMYWRLLSSAQQSQGSLIDMNAVREIVDGALPVIALNSHLDPQIVEELELNIGTIASIYLKPVGQVFRLNKPRRLPRSPAFNSNRDGIEVISENSRSHSSSLTEKSSGSRPRRKSSPVKKMEDYDRPAETINQLKLKKKTSSAAMNLTRKPSILARKLSMRKPFA</sequence>
<feature type="region of interest" description="Disordered" evidence="7">
    <location>
        <begin position="606"/>
        <end position="697"/>
    </location>
</feature>
<reference evidence="10" key="1">
    <citation type="submission" date="2016-03" db="EMBL/GenBank/DDBJ databases">
        <authorList>
            <person name="Devillers Hugo."/>
        </authorList>
    </citation>
    <scope>NUCLEOTIDE SEQUENCE [LARGE SCALE GENOMIC DNA]</scope>
</reference>
<keyword evidence="10" id="KW-1185">Reference proteome</keyword>
<name>A0A1G4K0I6_9SACH</name>
<dbReference type="EMBL" id="LT598451">
    <property type="protein sequence ID" value="SCU97014.1"/>
    <property type="molecule type" value="Genomic_DNA"/>
</dbReference>
<keyword evidence="4 6" id="KW-0653">Protein transport</keyword>
<dbReference type="Pfam" id="PF01602">
    <property type="entry name" value="Adaptin_N"/>
    <property type="match status" value="1"/>
</dbReference>
<dbReference type="OrthoDB" id="10254310at2759"/>
<dbReference type="GO" id="GO:0016192">
    <property type="term" value="P:vesicle-mediated transport"/>
    <property type="evidence" value="ECO:0007669"/>
    <property type="project" value="InterPro"/>
</dbReference>
<accession>A0A1G4K0I6</accession>
<evidence type="ECO:0000313" key="10">
    <source>
        <dbReference type="Proteomes" id="UP000189911"/>
    </source>
</evidence>
<dbReference type="PANTHER" id="PTHR11134">
    <property type="entry name" value="ADAPTOR COMPLEX SUBUNIT BETA FAMILY MEMBER"/>
    <property type="match status" value="1"/>
</dbReference>
<dbReference type="InterPro" id="IPR026739">
    <property type="entry name" value="AP_beta"/>
</dbReference>
<dbReference type="InterPro" id="IPR016342">
    <property type="entry name" value="AP_complex_bsu_1_2_4"/>
</dbReference>
<keyword evidence="3 6" id="KW-0813">Transport</keyword>
<feature type="domain" description="Clathrin/coatomer adaptor adaptin-like N-terminal" evidence="8">
    <location>
        <begin position="14"/>
        <end position="542"/>
    </location>
</feature>
<proteinExistence type="inferred from homology"/>
<organism evidence="9 10">
    <name type="scientific">Lachancea nothofagi CBS 11611</name>
    <dbReference type="NCBI Taxonomy" id="1266666"/>
    <lineage>
        <taxon>Eukaryota</taxon>
        <taxon>Fungi</taxon>
        <taxon>Dikarya</taxon>
        <taxon>Ascomycota</taxon>
        <taxon>Saccharomycotina</taxon>
        <taxon>Saccharomycetes</taxon>
        <taxon>Saccharomycetales</taxon>
        <taxon>Saccharomycetaceae</taxon>
        <taxon>Lachancea</taxon>
    </lineage>
</organism>
<evidence type="ECO:0000256" key="1">
    <source>
        <dbReference type="ARBA" id="ARBA00004308"/>
    </source>
</evidence>
<feature type="compositionally biased region" description="Polar residues" evidence="7">
    <location>
        <begin position="624"/>
        <end position="636"/>
    </location>
</feature>
<evidence type="ECO:0000256" key="2">
    <source>
        <dbReference type="ARBA" id="ARBA00006613"/>
    </source>
</evidence>
<dbReference type="InterPro" id="IPR002553">
    <property type="entry name" value="Clathrin/coatomer_adapt-like_N"/>
</dbReference>
<dbReference type="Gene3D" id="1.25.10.10">
    <property type="entry name" value="Leucine-rich Repeat Variant"/>
    <property type="match status" value="1"/>
</dbReference>
<evidence type="ECO:0000313" key="9">
    <source>
        <dbReference type="EMBL" id="SCU97014.1"/>
    </source>
</evidence>
<evidence type="ECO:0000256" key="3">
    <source>
        <dbReference type="ARBA" id="ARBA00022448"/>
    </source>
</evidence>